<evidence type="ECO:0000313" key="5">
    <source>
        <dbReference type="Proteomes" id="UP000253472"/>
    </source>
</evidence>
<dbReference type="PANTHER" id="PTHR13271:SF47">
    <property type="entry name" value="ACTIN-HISTIDINE N-METHYLTRANSFERASE"/>
    <property type="match status" value="1"/>
</dbReference>
<name>A0A367YJN6_9ASCO</name>
<keyword evidence="2 4" id="KW-0808">Transferase</keyword>
<evidence type="ECO:0000256" key="3">
    <source>
        <dbReference type="ARBA" id="ARBA00022691"/>
    </source>
</evidence>
<keyword evidence="1 4" id="KW-0489">Methyltransferase</keyword>
<dbReference type="EMBL" id="QLNQ01000018">
    <property type="protein sequence ID" value="RCK65910.1"/>
    <property type="molecule type" value="Genomic_DNA"/>
</dbReference>
<dbReference type="InterPro" id="IPR046341">
    <property type="entry name" value="SET_dom_sf"/>
</dbReference>
<keyword evidence="3" id="KW-0949">S-adenosyl-L-methionine</keyword>
<dbReference type="SUPFAM" id="SSF82199">
    <property type="entry name" value="SET domain"/>
    <property type="match status" value="1"/>
</dbReference>
<keyword evidence="5" id="KW-1185">Reference proteome</keyword>
<dbReference type="InterPro" id="IPR050600">
    <property type="entry name" value="SETD3_SETD6_MTase"/>
</dbReference>
<dbReference type="AlphaFoldDB" id="A0A367YJN6"/>
<dbReference type="OrthoDB" id="441812at2759"/>
<dbReference type="CDD" id="cd10527">
    <property type="entry name" value="SET_LSMT"/>
    <property type="match status" value="1"/>
</dbReference>
<dbReference type="GO" id="GO:0032259">
    <property type="term" value="P:methylation"/>
    <property type="evidence" value="ECO:0007669"/>
    <property type="project" value="UniProtKB-KW"/>
</dbReference>
<sequence length="584" mass="68294">MTQEDTIIPPDLKIPGVANNTELLHWIKDQKIIFHPNLSIEESKLGGIGLFFTPPALSELPESDFEILRIPRGSSFCLDTLIKPLEEIKLRDSAVFPGTVPIKESDLVVNFLNSMEPTSETHIILTYFFAFKTAQNLRLKYPKSSYYAKSPLRKLDTYLDILCNTFTIKYPEHSDENDDFIMSYMEMSQKFRLEYESVVEQLRILHRDDDCDVDFTELFPFDQCYQIYQAVRSRILEIPRSIRESEIEEIANDIENNLADLSISLDANAKKIVPVRTNEDFVIDISLVPILDFANHAHKNNAFFDIDRDSDSIILKLKRQDVAKEKFEVTISYNPEDNIKDFMFTYGFQPQIVQSGHYQLFELKLRNLDKYIPQGSLLCKWLKILPQIQFAFNDHEVYLNFFSNNLPLLFIDGISYNKDWLDLLLPHFIKFNDIPEGYDTKINGEELTNLYLYQEKEYDYINGVDPIGVKYKDTTLPNLSSILEVTESDFDELISKTIEFIANVYCRDKIKAIAQLQVKNNFDELINNYHNFQIDLFKRLIDKYEKDPKSVILPDDIAKMEWEVEYRSKPRELTLDDDDDDDEQ</sequence>
<protein>
    <submittedName>
        <fullName evidence="4">Cytochrome c lysine N-methyltransferase 1</fullName>
    </submittedName>
</protein>
<dbReference type="GO" id="GO:0016279">
    <property type="term" value="F:protein-lysine N-methyltransferase activity"/>
    <property type="evidence" value="ECO:0007669"/>
    <property type="project" value="TreeGrafter"/>
</dbReference>
<accession>A0A367YJN6</accession>
<evidence type="ECO:0000313" key="4">
    <source>
        <dbReference type="EMBL" id="RCK65910.1"/>
    </source>
</evidence>
<evidence type="ECO:0000256" key="2">
    <source>
        <dbReference type="ARBA" id="ARBA00022679"/>
    </source>
</evidence>
<reference evidence="4 5" key="1">
    <citation type="submission" date="2018-06" db="EMBL/GenBank/DDBJ databases">
        <title>Whole genome sequencing of Candida tropicalis (genome annotated by CSBL at Korea University).</title>
        <authorList>
            <person name="Ahn J."/>
        </authorList>
    </citation>
    <scope>NUCLEOTIDE SEQUENCE [LARGE SCALE GENOMIC DNA]</scope>
    <source>
        <strain evidence="4 5">ATCC 20962</strain>
    </source>
</reference>
<comment type="caution">
    <text evidence="4">The sequence shown here is derived from an EMBL/GenBank/DDBJ whole genome shotgun (WGS) entry which is preliminary data.</text>
</comment>
<dbReference type="Gene3D" id="3.90.1410.10">
    <property type="entry name" value="set domain protein methyltransferase, domain 1"/>
    <property type="match status" value="1"/>
</dbReference>
<organism evidence="4 5">
    <name type="scientific">Candida viswanathii</name>
    <dbReference type="NCBI Taxonomy" id="5486"/>
    <lineage>
        <taxon>Eukaryota</taxon>
        <taxon>Fungi</taxon>
        <taxon>Dikarya</taxon>
        <taxon>Ascomycota</taxon>
        <taxon>Saccharomycotina</taxon>
        <taxon>Pichiomycetes</taxon>
        <taxon>Debaryomycetaceae</taxon>
        <taxon>Candida/Lodderomyces clade</taxon>
        <taxon>Candida</taxon>
    </lineage>
</organism>
<evidence type="ECO:0000256" key="1">
    <source>
        <dbReference type="ARBA" id="ARBA00022603"/>
    </source>
</evidence>
<dbReference type="STRING" id="5486.A0A367YJN6"/>
<gene>
    <name evidence="4" type="primary">CTM1</name>
    <name evidence="4" type="ORF">Cantr_01674</name>
</gene>
<dbReference type="Proteomes" id="UP000253472">
    <property type="component" value="Unassembled WGS sequence"/>
</dbReference>
<dbReference type="PANTHER" id="PTHR13271">
    <property type="entry name" value="UNCHARACTERIZED PUTATIVE METHYLTRANSFERASE"/>
    <property type="match status" value="1"/>
</dbReference>
<proteinExistence type="predicted"/>